<evidence type="ECO:0000313" key="5">
    <source>
        <dbReference type="EMBL" id="MDR7307610.1"/>
    </source>
</evidence>
<feature type="chain" id="PRO_5046117679" description="Leucine-binding protein domain-containing protein" evidence="3">
    <location>
        <begin position="26"/>
        <end position="209"/>
    </location>
</feature>
<reference evidence="5 6" key="1">
    <citation type="submission" date="2023-07" db="EMBL/GenBank/DDBJ databases">
        <title>Sorghum-associated microbial communities from plants grown in Nebraska, USA.</title>
        <authorList>
            <person name="Schachtman D."/>
        </authorList>
    </citation>
    <scope>NUCLEOTIDE SEQUENCE [LARGE SCALE GENOMIC DNA]</scope>
    <source>
        <strain evidence="5 6">BE308</strain>
    </source>
</reference>
<keyword evidence="6" id="KW-1185">Reference proteome</keyword>
<dbReference type="InterPro" id="IPR028081">
    <property type="entry name" value="Leu-bd"/>
</dbReference>
<organism evidence="5 6">
    <name type="scientific">Rhodoferax saidenbachensis</name>
    <dbReference type="NCBI Taxonomy" id="1484693"/>
    <lineage>
        <taxon>Bacteria</taxon>
        <taxon>Pseudomonadati</taxon>
        <taxon>Pseudomonadota</taxon>
        <taxon>Betaproteobacteria</taxon>
        <taxon>Burkholderiales</taxon>
        <taxon>Comamonadaceae</taxon>
        <taxon>Rhodoferax</taxon>
    </lineage>
</organism>
<dbReference type="EMBL" id="JAVDXO010000006">
    <property type="protein sequence ID" value="MDR7307610.1"/>
    <property type="molecule type" value="Genomic_DNA"/>
</dbReference>
<keyword evidence="2 3" id="KW-0732">Signal</keyword>
<gene>
    <name evidence="5" type="ORF">J2X15_002897</name>
</gene>
<dbReference type="InterPro" id="IPR028082">
    <property type="entry name" value="Peripla_BP_I"/>
</dbReference>
<feature type="domain" description="Leucine-binding protein" evidence="4">
    <location>
        <begin position="29"/>
        <end position="90"/>
    </location>
</feature>
<evidence type="ECO:0000259" key="4">
    <source>
        <dbReference type="Pfam" id="PF13458"/>
    </source>
</evidence>
<dbReference type="Gene3D" id="3.40.50.2300">
    <property type="match status" value="2"/>
</dbReference>
<sequence>MTRYRLRPLLALAVLLLCATDNAGAAREPVVIGQSLPLTGAGFPVANRVLAGDRAHVERVNVSGGILGRPLELVTLDDGGDPQRVAANARADSLAAAFHDRLIGYTSVVPNLNVTRLPIVRDLQRDADAFIGPEAAIFEGLEAYLNLRLCTEALRRVGSRADGQRLGEALENLGTLDLGGFRLVLGRDRHHGSDYVEIGMRARDGRQLR</sequence>
<proteinExistence type="inferred from homology"/>
<protein>
    <recommendedName>
        <fullName evidence="4">Leucine-binding protein domain-containing protein</fullName>
    </recommendedName>
</protein>
<dbReference type="PANTHER" id="PTHR47235">
    <property type="entry name" value="BLR6548 PROTEIN"/>
    <property type="match status" value="1"/>
</dbReference>
<comment type="similarity">
    <text evidence="1">Belongs to the leucine-binding protein family.</text>
</comment>
<dbReference type="SUPFAM" id="SSF53822">
    <property type="entry name" value="Periplasmic binding protein-like I"/>
    <property type="match status" value="2"/>
</dbReference>
<comment type="caution">
    <text evidence="5">The sequence shown here is derived from an EMBL/GenBank/DDBJ whole genome shotgun (WGS) entry which is preliminary data.</text>
</comment>
<evidence type="ECO:0000313" key="6">
    <source>
        <dbReference type="Proteomes" id="UP001268089"/>
    </source>
</evidence>
<evidence type="ECO:0000256" key="3">
    <source>
        <dbReference type="SAM" id="SignalP"/>
    </source>
</evidence>
<feature type="signal peptide" evidence="3">
    <location>
        <begin position="1"/>
        <end position="25"/>
    </location>
</feature>
<evidence type="ECO:0000256" key="1">
    <source>
        <dbReference type="ARBA" id="ARBA00010062"/>
    </source>
</evidence>
<accession>A0ABU1ZPY3</accession>
<name>A0ABU1ZPY3_9BURK</name>
<dbReference type="Pfam" id="PF13458">
    <property type="entry name" value="Peripla_BP_6"/>
    <property type="match status" value="1"/>
</dbReference>
<dbReference type="Proteomes" id="UP001268089">
    <property type="component" value="Unassembled WGS sequence"/>
</dbReference>
<dbReference type="PANTHER" id="PTHR47235:SF1">
    <property type="entry name" value="BLR6548 PROTEIN"/>
    <property type="match status" value="1"/>
</dbReference>
<evidence type="ECO:0000256" key="2">
    <source>
        <dbReference type="ARBA" id="ARBA00022729"/>
    </source>
</evidence>